<comment type="cofactor">
    <cofactor evidence="1">
        <name>FAD</name>
        <dbReference type="ChEBI" id="CHEBI:57692"/>
    </cofactor>
</comment>
<reference evidence="7 8" key="1">
    <citation type="journal article" date="2016" name="Fungal Biol.">
        <title>The genome of Xylona heveae provides a window into fungal endophytism.</title>
        <authorList>
            <person name="Gazis R."/>
            <person name="Kuo A."/>
            <person name="Riley R."/>
            <person name="LaButti K."/>
            <person name="Lipzen A."/>
            <person name="Lin J."/>
            <person name="Amirebrahimi M."/>
            <person name="Hesse C.N."/>
            <person name="Spatafora J.W."/>
            <person name="Henrissat B."/>
            <person name="Hainaut M."/>
            <person name="Grigoriev I.V."/>
            <person name="Hibbett D.S."/>
        </authorList>
    </citation>
    <scope>NUCLEOTIDE SEQUENCE [LARGE SCALE GENOMIC DNA]</scope>
    <source>
        <strain evidence="7 8">TC161</strain>
    </source>
</reference>
<dbReference type="Gene3D" id="3.50.50.60">
    <property type="entry name" value="FAD/NAD(P)-binding domain"/>
    <property type="match status" value="1"/>
</dbReference>
<name>A0A165HU88_XYLHT</name>
<dbReference type="Gene3D" id="3.30.9.10">
    <property type="entry name" value="D-Amino Acid Oxidase, subunit A, domain 2"/>
    <property type="match status" value="1"/>
</dbReference>
<dbReference type="SUPFAM" id="SSF51905">
    <property type="entry name" value="FAD/NAD(P)-binding domain"/>
    <property type="match status" value="1"/>
</dbReference>
<evidence type="ECO:0000256" key="2">
    <source>
        <dbReference type="ARBA" id="ARBA00010989"/>
    </source>
</evidence>
<evidence type="ECO:0000259" key="6">
    <source>
        <dbReference type="Pfam" id="PF01266"/>
    </source>
</evidence>
<dbReference type="PANTHER" id="PTHR10961">
    <property type="entry name" value="PEROXISOMAL SARCOSINE OXIDASE"/>
    <property type="match status" value="1"/>
</dbReference>
<keyword evidence="8" id="KW-1185">Reference proteome</keyword>
<evidence type="ECO:0000256" key="1">
    <source>
        <dbReference type="ARBA" id="ARBA00001974"/>
    </source>
</evidence>
<dbReference type="EMBL" id="KV407456">
    <property type="protein sequence ID" value="KZF23931.1"/>
    <property type="molecule type" value="Genomic_DNA"/>
</dbReference>
<evidence type="ECO:0000313" key="8">
    <source>
        <dbReference type="Proteomes" id="UP000076632"/>
    </source>
</evidence>
<keyword evidence="3" id="KW-0285">Flavoprotein</keyword>
<protein>
    <submittedName>
        <fullName evidence="7">FAD dependent oxidoreductase</fullName>
    </submittedName>
</protein>
<evidence type="ECO:0000313" key="7">
    <source>
        <dbReference type="EMBL" id="KZF23931.1"/>
    </source>
</evidence>
<dbReference type="InterPro" id="IPR006076">
    <property type="entry name" value="FAD-dep_OxRdtase"/>
</dbReference>
<evidence type="ECO:0000256" key="3">
    <source>
        <dbReference type="ARBA" id="ARBA00022630"/>
    </source>
</evidence>
<dbReference type="InterPro" id="IPR045170">
    <property type="entry name" value="MTOX"/>
</dbReference>
<dbReference type="GO" id="GO:0008115">
    <property type="term" value="F:sarcosine oxidase activity"/>
    <property type="evidence" value="ECO:0007669"/>
    <property type="project" value="TreeGrafter"/>
</dbReference>
<keyword evidence="5" id="KW-0560">Oxidoreductase</keyword>
<dbReference type="GeneID" id="28899285"/>
<dbReference type="InterPro" id="IPR036188">
    <property type="entry name" value="FAD/NAD-bd_sf"/>
</dbReference>
<dbReference type="GO" id="GO:0050660">
    <property type="term" value="F:flavin adenine dinucleotide binding"/>
    <property type="evidence" value="ECO:0007669"/>
    <property type="project" value="InterPro"/>
</dbReference>
<sequence length="495" mass="54165">MASRPLPPSKDAPIVIIGAGIFGLSTSIQLAQRGYTNVTVIDHQPYDVSQYSYDAGCDAASADINKIFRSAYGSQTVYQDMSLEATNDWNAWNAELASMARPPPGLTNHDELFVKNGNVSITDQSSLPDFELQSYNNISAAGLRNNQVILTNDEDVQRAKLSGYGYAVDPFGRKARGHSFVGLLDMGGGFMRAAKACRFALHKARQSGVNFILSPKGGRFESYVYAATDPTQVTGVRTADGNVHNSALTIVAAGGWTPTLVPELDGLCETTAGTVVMVQLPVDSPLYARYAPENFPSWSYKMRDGAAGGLYGFPRDENGVVKIGYRGTKFTNPQIQPDGKIRSTPVTRWTAEEKITTVPKTGLDVIRKFIQDFMPDILDANLSITKSRICWYNDSYDNHFVVDHVPGKKGLMVATGGSGHAFKFLPNIGKYIVDVVEGKGLDRALIKHWKWRALAPNQPFVNKLMEGYAGARVLSKQELLEAEKQKLANNPRARI</sequence>
<evidence type="ECO:0000256" key="4">
    <source>
        <dbReference type="ARBA" id="ARBA00022827"/>
    </source>
</evidence>
<dbReference type="OrthoDB" id="2219495at2759"/>
<dbReference type="AlphaFoldDB" id="A0A165HU88"/>
<dbReference type="OMA" id="SQTRLCW"/>
<dbReference type="Proteomes" id="UP000076632">
    <property type="component" value="Unassembled WGS sequence"/>
</dbReference>
<comment type="similarity">
    <text evidence="2">Belongs to the MSOX/MTOX family.</text>
</comment>
<dbReference type="STRING" id="1328760.A0A165HU88"/>
<organism evidence="7 8">
    <name type="scientific">Xylona heveae (strain CBS 132557 / TC161)</name>
    <dbReference type="NCBI Taxonomy" id="1328760"/>
    <lineage>
        <taxon>Eukaryota</taxon>
        <taxon>Fungi</taxon>
        <taxon>Dikarya</taxon>
        <taxon>Ascomycota</taxon>
        <taxon>Pezizomycotina</taxon>
        <taxon>Xylonomycetes</taxon>
        <taxon>Xylonales</taxon>
        <taxon>Xylonaceae</taxon>
        <taxon>Xylona</taxon>
    </lineage>
</organism>
<dbReference type="Pfam" id="PF01266">
    <property type="entry name" value="DAO"/>
    <property type="match status" value="1"/>
</dbReference>
<dbReference type="InParanoid" id="A0A165HU88"/>
<accession>A0A165HU88</accession>
<evidence type="ECO:0000256" key="5">
    <source>
        <dbReference type="ARBA" id="ARBA00023002"/>
    </source>
</evidence>
<dbReference type="PANTHER" id="PTHR10961:SF15">
    <property type="entry name" value="FAD DEPENDENT OXIDOREDUCTASE DOMAIN-CONTAINING PROTEIN"/>
    <property type="match status" value="1"/>
</dbReference>
<feature type="domain" description="FAD dependent oxidoreductase" evidence="6">
    <location>
        <begin position="14"/>
        <end position="434"/>
    </location>
</feature>
<gene>
    <name evidence="7" type="ORF">L228DRAFT_259219</name>
</gene>
<dbReference type="SUPFAM" id="SSF54373">
    <property type="entry name" value="FAD-linked reductases, C-terminal domain"/>
    <property type="match status" value="1"/>
</dbReference>
<dbReference type="RefSeq" id="XP_018189486.1">
    <property type="nucleotide sequence ID" value="XM_018334148.1"/>
</dbReference>
<keyword evidence="4" id="KW-0274">FAD</keyword>
<proteinExistence type="inferred from homology"/>